<dbReference type="OMA" id="KALSPMC"/>
<dbReference type="GO" id="GO:0001682">
    <property type="term" value="P:tRNA 5'-leader removal"/>
    <property type="evidence" value="ECO:0007669"/>
    <property type="project" value="InterPro"/>
</dbReference>
<keyword evidence="3" id="KW-0539">Nucleus</keyword>
<evidence type="ECO:0000259" key="6">
    <source>
        <dbReference type="Pfam" id="PF08170"/>
    </source>
</evidence>
<feature type="domain" description="POP1 C-terminal" evidence="7">
    <location>
        <begin position="675"/>
        <end position="868"/>
    </location>
</feature>
<feature type="compositionally biased region" description="Basic residues" evidence="4">
    <location>
        <begin position="94"/>
        <end position="103"/>
    </location>
</feature>
<dbReference type="GO" id="GO:0005655">
    <property type="term" value="C:nucleolar ribonuclease P complex"/>
    <property type="evidence" value="ECO:0007669"/>
    <property type="project" value="InterPro"/>
</dbReference>
<evidence type="ECO:0000256" key="3">
    <source>
        <dbReference type="ARBA" id="ARBA00023242"/>
    </source>
</evidence>
<dbReference type="STRING" id="7375.A0A0L0C560"/>
<feature type="domain" description="POPLD" evidence="6">
    <location>
        <begin position="527"/>
        <end position="623"/>
    </location>
</feature>
<dbReference type="InterPro" id="IPR039182">
    <property type="entry name" value="Pop1"/>
</dbReference>
<reference evidence="8 9" key="1">
    <citation type="journal article" date="2015" name="Nat. Commun.">
        <title>Lucilia cuprina genome unlocks parasitic fly biology to underpin future interventions.</title>
        <authorList>
            <person name="Anstead C.A."/>
            <person name="Korhonen P.K."/>
            <person name="Young N.D."/>
            <person name="Hall R.S."/>
            <person name="Jex A.R."/>
            <person name="Murali S.C."/>
            <person name="Hughes D.S."/>
            <person name="Lee S.F."/>
            <person name="Perry T."/>
            <person name="Stroehlein A.J."/>
            <person name="Ansell B.R."/>
            <person name="Breugelmans B."/>
            <person name="Hofmann A."/>
            <person name="Qu J."/>
            <person name="Dugan S."/>
            <person name="Lee S.L."/>
            <person name="Chao H."/>
            <person name="Dinh H."/>
            <person name="Han Y."/>
            <person name="Doddapaneni H.V."/>
            <person name="Worley K.C."/>
            <person name="Muzny D.M."/>
            <person name="Ioannidis P."/>
            <person name="Waterhouse R.M."/>
            <person name="Zdobnov E.M."/>
            <person name="James P.J."/>
            <person name="Bagnall N.H."/>
            <person name="Kotze A.C."/>
            <person name="Gibbs R.A."/>
            <person name="Richards S."/>
            <person name="Batterham P."/>
            <person name="Gasser R.B."/>
        </authorList>
    </citation>
    <scope>NUCLEOTIDE SEQUENCE [LARGE SCALE GENOMIC DNA]</scope>
    <source>
        <strain evidence="8 9">LS</strain>
        <tissue evidence="8">Full body</tissue>
    </source>
</reference>
<dbReference type="GO" id="GO:0000172">
    <property type="term" value="C:ribonuclease MRP complex"/>
    <property type="evidence" value="ECO:0007669"/>
    <property type="project" value="InterPro"/>
</dbReference>
<dbReference type="Pfam" id="PF22770">
    <property type="entry name" value="POP1_C"/>
    <property type="match status" value="1"/>
</dbReference>
<keyword evidence="9" id="KW-1185">Reference proteome</keyword>
<gene>
    <name evidence="8" type="ORF">FF38_10025</name>
</gene>
<proteinExistence type="predicted"/>
<evidence type="ECO:0000259" key="7">
    <source>
        <dbReference type="Pfam" id="PF22770"/>
    </source>
</evidence>
<sequence length="871" mass="101027">MVSKKLEYDSSLGGPVVLGTHMPTYKYAASALKELKELVNANKQSNSNKLVFQTLPKHMRRRAMSHHPKRLPRKYRAAHIHQMSKSGKPQATKRPSRKHRRRPQNLLKDYLRRQRKHKWLETHIWHAKRFHMIEKWGYKLPYASCDKTFRACYRATAEHCLVQDISFYACVELQGSVEELSQGFQRLTSHECGLSLTAKTYLNGRREGCIDIFKADAYPYNALGKVSFLWRFKDEQLQDNDKRNLWLWIHPGAYNVVLEEIIKVFDLKSSKSCKVPLEVAEEVEKISTSTQQGKTANRDIKVAVKTQRRLQFMTRTTARENIPHYKNTKGSVELKELKNTLNRFRLTGPLAQAILNRAFKVKSLNKDLEQEKSWVKDANKYDNNLLKHHERQQQFWTKCQDYITSPAELLSNMVLALNIEDPRIHRPQKRSKAVCEPKQQAFLEASDLLLDVKPELSFSALWCDQLRNRIVSEMLSTHEYCSLRAKHVIVPGKSCQFEETMQPVPVILIQRPGSQNANYKRLGYGCGWDVIAPAGYGMSIWLSLIMWGAKPGGLREFNSLAREMGTEEHLPDTVAGSCFLLYSIGLHAASDRYNELFTKYFRLPPNKRCNYRKFAIVSPFRIPFQELVRDWCPPNACENSKEFFVLRARQKLQDLAECVKKSSLFKFPKSLSPQCLIQVKLIMKSRGNPKDFSVICLPTKKDLKRNLKQIKLNNREPVFVEPLLADTNEKERHQLRMQHKKLLKRLRAKRVREKRKKQETSCTRVYIRAAGTSTLCLEQFKKMCQLWLPQDTSTLFSVRKQGTRECFGYCSISNFCLTEGTVGATAYITGEGLKHLLKLCQQCHLKQPVCLVRSANSRNYRFAQFQINLEV</sequence>
<evidence type="ECO:0000313" key="8">
    <source>
        <dbReference type="EMBL" id="KNC26584.1"/>
    </source>
</evidence>
<accession>A0A0L0C560</accession>
<dbReference type="EMBL" id="JRES01000975">
    <property type="protein sequence ID" value="KNC26584.1"/>
    <property type="molecule type" value="Genomic_DNA"/>
</dbReference>
<keyword evidence="2" id="KW-0819">tRNA processing</keyword>
<dbReference type="Proteomes" id="UP000037069">
    <property type="component" value="Unassembled WGS sequence"/>
</dbReference>
<dbReference type="Pfam" id="PF08170">
    <property type="entry name" value="POPLD"/>
    <property type="match status" value="1"/>
</dbReference>
<dbReference type="PANTHER" id="PTHR22731:SF3">
    <property type="entry name" value="RIBONUCLEASES P_MRP PROTEIN SUBUNIT POP1"/>
    <property type="match status" value="1"/>
</dbReference>
<name>A0A0L0C560_LUCCU</name>
<feature type="region of interest" description="Disordered" evidence="4">
    <location>
        <begin position="78"/>
        <end position="104"/>
    </location>
</feature>
<comment type="caution">
    <text evidence="8">The sequence shown here is derived from an EMBL/GenBank/DDBJ whole genome shotgun (WGS) entry which is preliminary data.</text>
</comment>
<evidence type="ECO:0000256" key="4">
    <source>
        <dbReference type="SAM" id="MobiDB-lite"/>
    </source>
</evidence>
<dbReference type="Pfam" id="PF06978">
    <property type="entry name" value="POP1_N"/>
    <property type="match status" value="2"/>
</dbReference>
<comment type="subcellular location">
    <subcellularLocation>
        <location evidence="1">Nucleus</location>
    </subcellularLocation>
</comment>
<dbReference type="InterPro" id="IPR012590">
    <property type="entry name" value="POPLD_dom"/>
</dbReference>
<dbReference type="InterPro" id="IPR055079">
    <property type="entry name" value="POP1_C"/>
</dbReference>
<dbReference type="OrthoDB" id="442863at2759"/>
<dbReference type="AlphaFoldDB" id="A0A0L0C560"/>
<organism evidence="8 9">
    <name type="scientific">Lucilia cuprina</name>
    <name type="common">Green bottle fly</name>
    <name type="synonym">Australian sheep blowfly</name>
    <dbReference type="NCBI Taxonomy" id="7375"/>
    <lineage>
        <taxon>Eukaryota</taxon>
        <taxon>Metazoa</taxon>
        <taxon>Ecdysozoa</taxon>
        <taxon>Arthropoda</taxon>
        <taxon>Hexapoda</taxon>
        <taxon>Insecta</taxon>
        <taxon>Pterygota</taxon>
        <taxon>Neoptera</taxon>
        <taxon>Endopterygota</taxon>
        <taxon>Diptera</taxon>
        <taxon>Brachycera</taxon>
        <taxon>Muscomorpha</taxon>
        <taxon>Oestroidea</taxon>
        <taxon>Calliphoridae</taxon>
        <taxon>Luciliinae</taxon>
        <taxon>Lucilia</taxon>
    </lineage>
</organism>
<feature type="domain" description="Pop1 N-terminal" evidence="5">
    <location>
        <begin position="109"/>
        <end position="175"/>
    </location>
</feature>
<feature type="domain" description="Pop1 N-terminal" evidence="5">
    <location>
        <begin position="28"/>
        <end position="107"/>
    </location>
</feature>
<dbReference type="SUPFAM" id="SSF103025">
    <property type="entry name" value="Folate-binding domain"/>
    <property type="match status" value="1"/>
</dbReference>
<protein>
    <submittedName>
        <fullName evidence="8">Uncharacterized protein</fullName>
    </submittedName>
</protein>
<evidence type="ECO:0000313" key="9">
    <source>
        <dbReference type="Proteomes" id="UP000037069"/>
    </source>
</evidence>
<dbReference type="PANTHER" id="PTHR22731">
    <property type="entry name" value="RIBONUCLEASES P/MRP PROTEIN SUBUNIT POP1"/>
    <property type="match status" value="1"/>
</dbReference>
<evidence type="ECO:0000256" key="1">
    <source>
        <dbReference type="ARBA" id="ARBA00004123"/>
    </source>
</evidence>
<evidence type="ECO:0000256" key="2">
    <source>
        <dbReference type="ARBA" id="ARBA00022694"/>
    </source>
</evidence>
<dbReference type="InterPro" id="IPR009723">
    <property type="entry name" value="Pop1_N"/>
</dbReference>
<evidence type="ECO:0000259" key="5">
    <source>
        <dbReference type="Pfam" id="PF06978"/>
    </source>
</evidence>